<protein>
    <recommendedName>
        <fullName evidence="7">Zinc finger GRF-type domain-containing protein</fullName>
    </recommendedName>
</protein>
<name>A0A2K2CFX9_BRADI</name>
<evidence type="ECO:0000256" key="2">
    <source>
        <dbReference type="SAM" id="MobiDB-lite"/>
    </source>
</evidence>
<dbReference type="EnsemblPlants" id="PNT60931">
    <property type="protein sequence ID" value="PNT60931"/>
    <property type="gene ID" value="BRADI_5g08330v3"/>
</dbReference>
<reference evidence="4 5" key="1">
    <citation type="journal article" date="2010" name="Nature">
        <title>Genome sequencing and analysis of the model grass Brachypodium distachyon.</title>
        <authorList>
            <consortium name="International Brachypodium Initiative"/>
        </authorList>
    </citation>
    <scope>NUCLEOTIDE SEQUENCE [LARGE SCALE GENOMIC DNA]</scope>
    <source>
        <strain evidence="4">Bd21</strain>
        <strain evidence="5">cv. Bd21</strain>
    </source>
</reference>
<reference evidence="4" key="2">
    <citation type="submission" date="2017-06" db="EMBL/GenBank/DDBJ databases">
        <title>WGS assembly of Brachypodium distachyon.</title>
        <authorList>
            <consortium name="The International Brachypodium Initiative"/>
            <person name="Lucas S."/>
            <person name="Harmon-Smith M."/>
            <person name="Lail K."/>
            <person name="Tice H."/>
            <person name="Grimwood J."/>
            <person name="Bruce D."/>
            <person name="Barry K."/>
            <person name="Shu S."/>
            <person name="Lindquist E."/>
            <person name="Wang M."/>
            <person name="Pitluck S."/>
            <person name="Vogel J.P."/>
            <person name="Garvin D.F."/>
            <person name="Mockler T.C."/>
            <person name="Schmutz J."/>
            <person name="Rokhsar D."/>
            <person name="Bevan M.W."/>
        </authorList>
    </citation>
    <scope>NUCLEOTIDE SEQUENCE</scope>
    <source>
        <strain evidence="4">Bd21</strain>
    </source>
</reference>
<dbReference type="PANTHER" id="PTHR35163">
    <property type="entry name" value="OS02G0467300 PROTEIN"/>
    <property type="match status" value="1"/>
</dbReference>
<dbReference type="RefSeq" id="XP_024311970.1">
    <property type="nucleotide sequence ID" value="XM_024456202.1"/>
</dbReference>
<proteinExistence type="predicted"/>
<dbReference type="OrthoDB" id="10278864at2759"/>
<evidence type="ECO:0000313" key="6">
    <source>
        <dbReference type="Proteomes" id="UP000008810"/>
    </source>
</evidence>
<gene>
    <name evidence="5" type="primary">LOC112269442</name>
    <name evidence="4" type="ORF">BRADI_5g08330v3</name>
</gene>
<evidence type="ECO:0000256" key="1">
    <source>
        <dbReference type="SAM" id="Coils"/>
    </source>
</evidence>
<evidence type="ECO:0000256" key="3">
    <source>
        <dbReference type="SAM" id="Phobius"/>
    </source>
</evidence>
<keyword evidence="1" id="KW-0175">Coiled coil</keyword>
<dbReference type="EMBL" id="CM000884">
    <property type="protein sequence ID" value="PNT60931.1"/>
    <property type="molecule type" value="Genomic_DNA"/>
</dbReference>
<sequence>MMEEEGGRKLRPDPFAGDCEDGGGLGSRIPTYIDDIPMKTADPGVGPRCNHGLLPMTRIAFEGDSTGRRFLGSPFEEDDSGYVYWIDPKWPPHLEIAPRELWQRYDAIRKLTGTDVRFLLQDLKEAIAEKEKSTEDKMSQELEMADLRFEMDKAAKQKQNNMTVRSRLQAYDHWLLVSVTVAVTLASVLVVALTLK</sequence>
<evidence type="ECO:0000313" key="4">
    <source>
        <dbReference type="EMBL" id="PNT60931.1"/>
    </source>
</evidence>
<dbReference type="GeneID" id="112269442"/>
<dbReference type="RefSeq" id="XP_024311969.1">
    <property type="nucleotide sequence ID" value="XM_024456201.1"/>
</dbReference>
<dbReference type="RefSeq" id="XP_024311968.1">
    <property type="nucleotide sequence ID" value="XM_024456200.1"/>
</dbReference>
<feature type="coiled-coil region" evidence="1">
    <location>
        <begin position="116"/>
        <end position="143"/>
    </location>
</feature>
<keyword evidence="3" id="KW-0472">Membrane</keyword>
<keyword evidence="6" id="KW-1185">Reference proteome</keyword>
<evidence type="ECO:0000313" key="5">
    <source>
        <dbReference type="EnsemblPlants" id="PNT60931"/>
    </source>
</evidence>
<keyword evidence="3" id="KW-0812">Transmembrane</keyword>
<accession>A0A2K2CFX9</accession>
<evidence type="ECO:0008006" key="7">
    <source>
        <dbReference type="Google" id="ProtNLM"/>
    </source>
</evidence>
<feature type="compositionally biased region" description="Basic and acidic residues" evidence="2">
    <location>
        <begin position="1"/>
        <end position="12"/>
    </location>
</feature>
<feature type="region of interest" description="Disordered" evidence="2">
    <location>
        <begin position="1"/>
        <end position="24"/>
    </location>
</feature>
<keyword evidence="3" id="KW-1133">Transmembrane helix</keyword>
<dbReference type="PANTHER" id="PTHR35163:SF12">
    <property type="entry name" value="OS05G0134500 PROTEIN"/>
    <property type="match status" value="1"/>
</dbReference>
<reference evidence="5" key="3">
    <citation type="submission" date="2018-08" db="UniProtKB">
        <authorList>
            <consortium name="EnsemblPlants"/>
        </authorList>
    </citation>
    <scope>IDENTIFICATION</scope>
    <source>
        <strain evidence="5">cv. Bd21</strain>
    </source>
</reference>
<feature type="transmembrane region" description="Helical" evidence="3">
    <location>
        <begin position="174"/>
        <end position="195"/>
    </location>
</feature>
<organism evidence="4">
    <name type="scientific">Brachypodium distachyon</name>
    <name type="common">Purple false brome</name>
    <name type="synonym">Trachynia distachya</name>
    <dbReference type="NCBI Taxonomy" id="15368"/>
    <lineage>
        <taxon>Eukaryota</taxon>
        <taxon>Viridiplantae</taxon>
        <taxon>Streptophyta</taxon>
        <taxon>Embryophyta</taxon>
        <taxon>Tracheophyta</taxon>
        <taxon>Spermatophyta</taxon>
        <taxon>Magnoliopsida</taxon>
        <taxon>Liliopsida</taxon>
        <taxon>Poales</taxon>
        <taxon>Poaceae</taxon>
        <taxon>BOP clade</taxon>
        <taxon>Pooideae</taxon>
        <taxon>Stipodae</taxon>
        <taxon>Brachypodieae</taxon>
        <taxon>Brachypodium</taxon>
    </lineage>
</organism>
<dbReference type="AlphaFoldDB" id="A0A2K2CFX9"/>
<dbReference type="Gramene" id="PNT60931">
    <property type="protein sequence ID" value="PNT60931"/>
    <property type="gene ID" value="BRADI_5g08330v3"/>
</dbReference>
<dbReference type="Proteomes" id="UP000008810">
    <property type="component" value="Chromosome 5"/>
</dbReference>